<protein>
    <submittedName>
        <fullName evidence="2">Uncharacterized protein</fullName>
    </submittedName>
</protein>
<organism evidence="2 3">
    <name type="scientific">Symbiodinium microadriaticum</name>
    <name type="common">Dinoflagellate</name>
    <name type="synonym">Zooxanthella microadriatica</name>
    <dbReference type="NCBI Taxonomy" id="2951"/>
    <lineage>
        <taxon>Eukaryota</taxon>
        <taxon>Sar</taxon>
        <taxon>Alveolata</taxon>
        <taxon>Dinophyceae</taxon>
        <taxon>Suessiales</taxon>
        <taxon>Symbiodiniaceae</taxon>
        <taxon>Symbiodinium</taxon>
    </lineage>
</organism>
<dbReference type="EMBL" id="LSRX01000754">
    <property type="protein sequence ID" value="OLP89555.1"/>
    <property type="molecule type" value="Genomic_DNA"/>
</dbReference>
<gene>
    <name evidence="2" type="ORF">AK812_SmicGene28973</name>
</gene>
<name>A0A1Q9D339_SYMMI</name>
<sequence length="617" mass="68193">MAGDTAADSERLPEITDQVAERLFRSLELMEADYQRTLAAEPTAPQSLHPSGILREQSDSAPDDISKRSCAETCQAGDCLQKVLHQLVYTPVRMIFDETVLQAVTIGKDVVAPEGGSGYHHFFFLNVYSFSTFIEFYEKRDVGLMSVVLRYILMDGCAAGRLAAEKDNGLYVKSMIDFSARPGRDEQDVQLALPPVWRAWEHLPSNFHGSTLAGAVQIWDVLRVYTFPARQAGIFVEDAHEMLPLFPASTRQVFAEAGKTLNIFEEENGLGLLSNCEPCCRRWSCAPSCGDRTAAIASYAAVRTSAHAGPAPTTFSEFPNMWPKVSALHLLERKRHSASFPEAPCLIQADLDLTSPDLTEWSRNVLPVNQAKDRALGRQQLADKRKQELAAMGSRRVGGSARWPEGDASEVSKYSSRSWPPRMLFSTESVTSVELMLALLWISRAQKARIMLSPCVRLTLDDPLRDVKTRKDKGEKKDEDAGSDGEEHGYAALGSEVGSDEEVGTDKGLCPATAEDDWGCWQSGAAEASRPAQPMQAWQDREGEKEVLESFANFGSSNPALPLPPAELRPIQANFLTEEEVKLIKETMQQICPPAPPWASKLSDEAFQRMIKESLFS</sequence>
<feature type="region of interest" description="Disordered" evidence="1">
    <location>
        <begin position="469"/>
        <end position="505"/>
    </location>
</feature>
<evidence type="ECO:0000313" key="3">
    <source>
        <dbReference type="Proteomes" id="UP000186817"/>
    </source>
</evidence>
<proteinExistence type="predicted"/>
<feature type="compositionally biased region" description="Basic and acidic residues" evidence="1">
    <location>
        <begin position="469"/>
        <end position="489"/>
    </location>
</feature>
<dbReference type="AlphaFoldDB" id="A0A1Q9D339"/>
<comment type="caution">
    <text evidence="2">The sequence shown here is derived from an EMBL/GenBank/DDBJ whole genome shotgun (WGS) entry which is preliminary data.</text>
</comment>
<keyword evidence="3" id="KW-1185">Reference proteome</keyword>
<accession>A0A1Q9D339</accession>
<reference evidence="2 3" key="1">
    <citation type="submission" date="2016-02" db="EMBL/GenBank/DDBJ databases">
        <title>Genome analysis of coral dinoflagellate symbionts highlights evolutionary adaptations to a symbiotic lifestyle.</title>
        <authorList>
            <person name="Aranda M."/>
            <person name="Li Y."/>
            <person name="Liew Y.J."/>
            <person name="Baumgarten S."/>
            <person name="Simakov O."/>
            <person name="Wilson M."/>
            <person name="Piel J."/>
            <person name="Ashoor H."/>
            <person name="Bougouffa S."/>
            <person name="Bajic V.B."/>
            <person name="Ryu T."/>
            <person name="Ravasi T."/>
            <person name="Bayer T."/>
            <person name="Micklem G."/>
            <person name="Kim H."/>
            <person name="Bhak J."/>
            <person name="Lajeunesse T.C."/>
            <person name="Voolstra C.R."/>
        </authorList>
    </citation>
    <scope>NUCLEOTIDE SEQUENCE [LARGE SCALE GENOMIC DNA]</scope>
    <source>
        <strain evidence="2 3">CCMP2467</strain>
    </source>
</reference>
<dbReference type="Proteomes" id="UP000186817">
    <property type="component" value="Unassembled WGS sequence"/>
</dbReference>
<evidence type="ECO:0000256" key="1">
    <source>
        <dbReference type="SAM" id="MobiDB-lite"/>
    </source>
</evidence>
<evidence type="ECO:0000313" key="2">
    <source>
        <dbReference type="EMBL" id="OLP89555.1"/>
    </source>
</evidence>
<dbReference type="OrthoDB" id="427725at2759"/>
<feature type="region of interest" description="Disordered" evidence="1">
    <location>
        <begin position="40"/>
        <end position="65"/>
    </location>
</feature>